<dbReference type="PANTHER" id="PTHR43133:SF25">
    <property type="entry name" value="RNA POLYMERASE SIGMA FACTOR RFAY-RELATED"/>
    <property type="match status" value="1"/>
</dbReference>
<protein>
    <submittedName>
        <fullName evidence="8">Sigma-70 family RNA polymerase sigma factor</fullName>
    </submittedName>
</protein>
<keyword evidence="2" id="KW-0805">Transcription regulation</keyword>
<dbReference type="AlphaFoldDB" id="A0A5C4JF18"/>
<comment type="similarity">
    <text evidence="1">Belongs to the sigma-70 factor family. ECF subfamily.</text>
</comment>
<feature type="domain" description="RNA polymerase sigma-70 region 2" evidence="6">
    <location>
        <begin position="76"/>
        <end position="143"/>
    </location>
</feature>
<dbReference type="GO" id="GO:0016987">
    <property type="term" value="F:sigma factor activity"/>
    <property type="evidence" value="ECO:0007669"/>
    <property type="project" value="UniProtKB-KW"/>
</dbReference>
<dbReference type="PANTHER" id="PTHR43133">
    <property type="entry name" value="RNA POLYMERASE ECF-TYPE SIGMA FACTO"/>
    <property type="match status" value="1"/>
</dbReference>
<feature type="domain" description="RNA polymerase sigma factor 70 region 4 type 2" evidence="7">
    <location>
        <begin position="174"/>
        <end position="223"/>
    </location>
</feature>
<sequence length="248" mass="27053">MHILRTQNANPAHATSAPLRELIRAGAKCWAASGHVACVRSIQYAQGRAPRGGALPSPLEDSHPPDDRRRRFEDIYAANRVPILGYALRRTADPQDAADVLAETFLTAWRRLDDVPSGAQARLWLYGVARRILANHHRGERRRSALAADLGSLLRTDLAGATAAEGVAGDLADVAAAFRSLPEPDRELLSLVGWEGLDHGEIATVLGCSRNAVRIRLHRARRRFARALERTEADARPLPTAVPNGERA</sequence>
<dbReference type="NCBIfam" id="TIGR02937">
    <property type="entry name" value="sigma70-ECF"/>
    <property type="match status" value="1"/>
</dbReference>
<evidence type="ECO:0000256" key="5">
    <source>
        <dbReference type="SAM" id="MobiDB-lite"/>
    </source>
</evidence>
<evidence type="ECO:0000313" key="8">
    <source>
        <dbReference type="EMBL" id="TMR03131.1"/>
    </source>
</evidence>
<keyword evidence="9" id="KW-1185">Reference proteome</keyword>
<dbReference type="InterPro" id="IPR007627">
    <property type="entry name" value="RNA_pol_sigma70_r2"/>
</dbReference>
<dbReference type="Pfam" id="PF04542">
    <property type="entry name" value="Sigma70_r2"/>
    <property type="match status" value="1"/>
</dbReference>
<dbReference type="GO" id="GO:0006352">
    <property type="term" value="P:DNA-templated transcription initiation"/>
    <property type="evidence" value="ECO:0007669"/>
    <property type="project" value="InterPro"/>
</dbReference>
<dbReference type="Gene3D" id="1.10.10.10">
    <property type="entry name" value="Winged helix-like DNA-binding domain superfamily/Winged helix DNA-binding domain"/>
    <property type="match status" value="1"/>
</dbReference>
<keyword evidence="4" id="KW-0804">Transcription</keyword>
<evidence type="ECO:0000256" key="2">
    <source>
        <dbReference type="ARBA" id="ARBA00023015"/>
    </source>
</evidence>
<feature type="region of interest" description="Disordered" evidence="5">
    <location>
        <begin position="48"/>
        <end position="68"/>
    </location>
</feature>
<organism evidence="8 9">
    <name type="scientific">Actinomadura soli</name>
    <dbReference type="NCBI Taxonomy" id="2508997"/>
    <lineage>
        <taxon>Bacteria</taxon>
        <taxon>Bacillati</taxon>
        <taxon>Actinomycetota</taxon>
        <taxon>Actinomycetes</taxon>
        <taxon>Streptosporangiales</taxon>
        <taxon>Thermomonosporaceae</taxon>
        <taxon>Actinomadura</taxon>
    </lineage>
</organism>
<dbReference type="Proteomes" id="UP000309174">
    <property type="component" value="Unassembled WGS sequence"/>
</dbReference>
<dbReference type="SUPFAM" id="SSF88659">
    <property type="entry name" value="Sigma3 and sigma4 domains of RNA polymerase sigma factors"/>
    <property type="match status" value="1"/>
</dbReference>
<dbReference type="InterPro" id="IPR013249">
    <property type="entry name" value="RNA_pol_sigma70_r4_t2"/>
</dbReference>
<dbReference type="InterPro" id="IPR013325">
    <property type="entry name" value="RNA_pol_sigma_r2"/>
</dbReference>
<dbReference type="SUPFAM" id="SSF88946">
    <property type="entry name" value="Sigma2 domain of RNA polymerase sigma factors"/>
    <property type="match status" value="1"/>
</dbReference>
<reference evidence="8 9" key="1">
    <citation type="submission" date="2019-05" db="EMBL/GenBank/DDBJ databases">
        <title>Draft genome sequence of Actinomadura sp. 14C53.</title>
        <authorList>
            <person name="Saricaoglu S."/>
            <person name="Isik K."/>
        </authorList>
    </citation>
    <scope>NUCLEOTIDE SEQUENCE [LARGE SCALE GENOMIC DNA]</scope>
    <source>
        <strain evidence="8 9">14C53</strain>
    </source>
</reference>
<evidence type="ECO:0000259" key="7">
    <source>
        <dbReference type="Pfam" id="PF08281"/>
    </source>
</evidence>
<name>A0A5C4JF18_9ACTN</name>
<comment type="caution">
    <text evidence="8">The sequence shown here is derived from an EMBL/GenBank/DDBJ whole genome shotgun (WGS) entry which is preliminary data.</text>
</comment>
<evidence type="ECO:0000313" key="9">
    <source>
        <dbReference type="Proteomes" id="UP000309174"/>
    </source>
</evidence>
<evidence type="ECO:0000256" key="4">
    <source>
        <dbReference type="ARBA" id="ARBA00023163"/>
    </source>
</evidence>
<dbReference type="InterPro" id="IPR036388">
    <property type="entry name" value="WH-like_DNA-bd_sf"/>
</dbReference>
<accession>A0A5C4JF18</accession>
<dbReference type="InterPro" id="IPR013324">
    <property type="entry name" value="RNA_pol_sigma_r3/r4-like"/>
</dbReference>
<dbReference type="InterPro" id="IPR039425">
    <property type="entry name" value="RNA_pol_sigma-70-like"/>
</dbReference>
<dbReference type="GO" id="GO:0003677">
    <property type="term" value="F:DNA binding"/>
    <property type="evidence" value="ECO:0007669"/>
    <property type="project" value="InterPro"/>
</dbReference>
<gene>
    <name evidence="8" type="ORF">ETD83_11120</name>
</gene>
<keyword evidence="3" id="KW-0731">Sigma factor</keyword>
<dbReference type="EMBL" id="VCKW01000042">
    <property type="protein sequence ID" value="TMR03131.1"/>
    <property type="molecule type" value="Genomic_DNA"/>
</dbReference>
<dbReference type="Pfam" id="PF08281">
    <property type="entry name" value="Sigma70_r4_2"/>
    <property type="match status" value="1"/>
</dbReference>
<evidence type="ECO:0000256" key="3">
    <source>
        <dbReference type="ARBA" id="ARBA00023082"/>
    </source>
</evidence>
<evidence type="ECO:0000259" key="6">
    <source>
        <dbReference type="Pfam" id="PF04542"/>
    </source>
</evidence>
<dbReference type="InterPro" id="IPR014284">
    <property type="entry name" value="RNA_pol_sigma-70_dom"/>
</dbReference>
<proteinExistence type="inferred from homology"/>
<dbReference type="Gene3D" id="1.10.1740.10">
    <property type="match status" value="1"/>
</dbReference>
<evidence type="ECO:0000256" key="1">
    <source>
        <dbReference type="ARBA" id="ARBA00010641"/>
    </source>
</evidence>
<dbReference type="OrthoDB" id="4184921at2"/>